<comment type="caution">
    <text evidence="4">The sequence shown here is derived from an EMBL/GenBank/DDBJ whole genome shotgun (WGS) entry which is preliminary data.</text>
</comment>
<dbReference type="SMART" id="SM00387">
    <property type="entry name" value="HATPase_c"/>
    <property type="match status" value="1"/>
</dbReference>
<dbReference type="InterPro" id="IPR005467">
    <property type="entry name" value="His_kinase_dom"/>
</dbReference>
<dbReference type="InterPro" id="IPR036097">
    <property type="entry name" value="HisK_dim/P_sf"/>
</dbReference>
<feature type="domain" description="Histidine kinase" evidence="3">
    <location>
        <begin position="223"/>
        <end position="434"/>
    </location>
</feature>
<keyword evidence="4" id="KW-0808">Transferase</keyword>
<dbReference type="AlphaFoldDB" id="A0A840YFB5"/>
<dbReference type="InterPro" id="IPR029016">
    <property type="entry name" value="GAF-like_dom_sf"/>
</dbReference>
<dbReference type="SMART" id="SM00065">
    <property type="entry name" value="GAF"/>
    <property type="match status" value="1"/>
</dbReference>
<gene>
    <name evidence="4" type="ORF">FHT02_001890</name>
</gene>
<keyword evidence="5" id="KW-1185">Reference proteome</keyword>
<reference evidence="4 5" key="1">
    <citation type="submission" date="2020-08" db="EMBL/GenBank/DDBJ databases">
        <title>Genomic Encyclopedia of Type Strains, Phase IV (KMG-IV): sequencing the most valuable type-strain genomes for metagenomic binning, comparative biology and taxonomic classification.</title>
        <authorList>
            <person name="Goeker M."/>
        </authorList>
    </citation>
    <scope>NUCLEOTIDE SEQUENCE [LARGE SCALE GENOMIC DNA]</scope>
    <source>
        <strain evidence="4 5">DSM 26736</strain>
    </source>
</reference>
<name>A0A840YFB5_9SPHN</name>
<evidence type="ECO:0000259" key="3">
    <source>
        <dbReference type="PROSITE" id="PS50109"/>
    </source>
</evidence>
<dbReference type="EC" id="2.7.13.3" evidence="2"/>
<dbReference type="InterPro" id="IPR003661">
    <property type="entry name" value="HisK_dim/P_dom"/>
</dbReference>
<organism evidence="4 5">
    <name type="scientific">Sphingomonas xinjiangensis</name>
    <dbReference type="NCBI Taxonomy" id="643568"/>
    <lineage>
        <taxon>Bacteria</taxon>
        <taxon>Pseudomonadati</taxon>
        <taxon>Pseudomonadota</taxon>
        <taxon>Alphaproteobacteria</taxon>
        <taxon>Sphingomonadales</taxon>
        <taxon>Sphingomonadaceae</taxon>
        <taxon>Sphingomonas</taxon>
    </lineage>
</organism>
<comment type="catalytic activity">
    <reaction evidence="1">
        <text>ATP + protein L-histidine = ADP + protein N-phospho-L-histidine.</text>
        <dbReference type="EC" id="2.7.13.3"/>
    </reaction>
</comment>
<dbReference type="SMART" id="SM00388">
    <property type="entry name" value="HisKA"/>
    <property type="match status" value="1"/>
</dbReference>
<dbReference type="SUPFAM" id="SSF55874">
    <property type="entry name" value="ATPase domain of HSP90 chaperone/DNA topoisomerase II/histidine kinase"/>
    <property type="match status" value="1"/>
</dbReference>
<proteinExistence type="predicted"/>
<dbReference type="RefSeq" id="WP_184086751.1">
    <property type="nucleotide sequence ID" value="NZ_JACIJF010000004.1"/>
</dbReference>
<dbReference type="Gene3D" id="3.30.450.40">
    <property type="match status" value="1"/>
</dbReference>
<dbReference type="Proteomes" id="UP000527143">
    <property type="component" value="Unassembled WGS sequence"/>
</dbReference>
<dbReference type="GO" id="GO:0005886">
    <property type="term" value="C:plasma membrane"/>
    <property type="evidence" value="ECO:0007669"/>
    <property type="project" value="TreeGrafter"/>
</dbReference>
<dbReference type="Gene3D" id="3.30.565.10">
    <property type="entry name" value="Histidine kinase-like ATPase, C-terminal domain"/>
    <property type="match status" value="1"/>
</dbReference>
<protein>
    <recommendedName>
        <fullName evidence="2">histidine kinase</fullName>
        <ecNumber evidence="2">2.7.13.3</ecNumber>
    </recommendedName>
</protein>
<dbReference type="Gene3D" id="1.10.287.130">
    <property type="match status" value="1"/>
</dbReference>
<dbReference type="InterPro" id="IPR003018">
    <property type="entry name" value="GAF"/>
</dbReference>
<dbReference type="SUPFAM" id="SSF55781">
    <property type="entry name" value="GAF domain-like"/>
    <property type="match status" value="1"/>
</dbReference>
<dbReference type="Pfam" id="PF02518">
    <property type="entry name" value="HATPase_c"/>
    <property type="match status" value="1"/>
</dbReference>
<accession>A0A840YFB5</accession>
<dbReference type="InterPro" id="IPR052023">
    <property type="entry name" value="Histidine_kinase_KdpD"/>
</dbReference>
<keyword evidence="4" id="KW-0418">Kinase</keyword>
<dbReference type="GO" id="GO:0000155">
    <property type="term" value="F:phosphorelay sensor kinase activity"/>
    <property type="evidence" value="ECO:0007669"/>
    <property type="project" value="InterPro"/>
</dbReference>
<dbReference type="PANTHER" id="PTHR45569">
    <property type="entry name" value="SENSOR PROTEIN KDPD"/>
    <property type="match status" value="1"/>
</dbReference>
<dbReference type="SUPFAM" id="SSF47384">
    <property type="entry name" value="Homodimeric domain of signal transducing histidine kinase"/>
    <property type="match status" value="1"/>
</dbReference>
<dbReference type="PANTHER" id="PTHR45569:SF1">
    <property type="entry name" value="SENSOR PROTEIN KDPD"/>
    <property type="match status" value="1"/>
</dbReference>
<dbReference type="EMBL" id="JACIJF010000004">
    <property type="protein sequence ID" value="MBB5710659.1"/>
    <property type="molecule type" value="Genomic_DNA"/>
</dbReference>
<evidence type="ECO:0000256" key="1">
    <source>
        <dbReference type="ARBA" id="ARBA00000085"/>
    </source>
</evidence>
<dbReference type="Pfam" id="PF13185">
    <property type="entry name" value="GAF_2"/>
    <property type="match status" value="1"/>
</dbReference>
<sequence length="442" mass="47650">MMLADTLIPALRALPEGSRETPRQRLLELLAALAADLLQTTDLSLALDRLLESTRSELGLDAFFHYSYDERFGLHLNASAGMAPEEAARMPTLRLGQGVCGTVARDRAMVVIERAQQSAEPIATAVREMGFDAFLCVPLLHQTELLGTLAFGRRGTDSFDESEVYFLQAIASYVALAHYRVATESALRAGLAERDRLIAQQQEMERHIIALTRTSALGAVATTVAHELNQPLAAAANYVAALRLSRNASPEQTVLHAREAEGQLLRAGEIIRRIRRMMSREGLDPRVDRLEPIVHEATALVTAAAAGPLPDFRVQIDADASEAFVDHIQIVQVLANLLRNLVDVTRSSPGAVITVETRRVSADAIEFRAGHTGTDAPEAFLAALALSGSTVSRAGVELGFALSRTLVEAHGGTLRVEHSPENGDVFAFTVPASPALGISLLH</sequence>
<dbReference type="InterPro" id="IPR036890">
    <property type="entry name" value="HATPase_C_sf"/>
</dbReference>
<evidence type="ECO:0000313" key="4">
    <source>
        <dbReference type="EMBL" id="MBB5710659.1"/>
    </source>
</evidence>
<evidence type="ECO:0000313" key="5">
    <source>
        <dbReference type="Proteomes" id="UP000527143"/>
    </source>
</evidence>
<evidence type="ECO:0000256" key="2">
    <source>
        <dbReference type="ARBA" id="ARBA00012438"/>
    </source>
</evidence>
<dbReference type="InterPro" id="IPR003594">
    <property type="entry name" value="HATPase_dom"/>
</dbReference>
<dbReference type="PROSITE" id="PS50109">
    <property type="entry name" value="HIS_KIN"/>
    <property type="match status" value="1"/>
</dbReference>